<dbReference type="OrthoDB" id="7021751at2"/>
<keyword evidence="4" id="KW-1185">Reference proteome</keyword>
<evidence type="ECO:0000313" key="4">
    <source>
        <dbReference type="Proteomes" id="UP000094487"/>
    </source>
</evidence>
<comment type="caution">
    <text evidence="3">The sequence shown here is derived from an EMBL/GenBank/DDBJ whole genome shotgun (WGS) entry which is preliminary data.</text>
</comment>
<reference evidence="3 4" key="1">
    <citation type="submission" date="2016-08" db="EMBL/GenBank/DDBJ databases">
        <title>Draft genome of the agarase producing Sphingomonas sp. MCT13.</title>
        <authorList>
            <person name="D'Andrea M.M."/>
            <person name="Rossolini G.M."/>
            <person name="Thaller M.C."/>
        </authorList>
    </citation>
    <scope>NUCLEOTIDE SEQUENCE [LARGE SCALE GENOMIC DNA]</scope>
    <source>
        <strain evidence="3 4">MCT13</strain>
    </source>
</reference>
<evidence type="ECO:0008006" key="5">
    <source>
        <dbReference type="Google" id="ProtNLM"/>
    </source>
</evidence>
<dbReference type="InterPro" id="IPR026001">
    <property type="entry name" value="Abi-like_C"/>
</dbReference>
<dbReference type="STRING" id="1888892.BFL28_08705"/>
<name>A0A1E3M194_9SPHN</name>
<dbReference type="Proteomes" id="UP000094487">
    <property type="component" value="Unassembled WGS sequence"/>
</dbReference>
<dbReference type="InterPro" id="IPR041427">
    <property type="entry name" value="AbiJ-NTD3"/>
</dbReference>
<organism evidence="3 4">
    <name type="scientific">Sphingomonas turrisvirgatae</name>
    <dbReference type="NCBI Taxonomy" id="1888892"/>
    <lineage>
        <taxon>Bacteria</taxon>
        <taxon>Pseudomonadati</taxon>
        <taxon>Pseudomonadota</taxon>
        <taxon>Alphaproteobacteria</taxon>
        <taxon>Sphingomonadales</taxon>
        <taxon>Sphingomonadaceae</taxon>
        <taxon>Sphingomonas</taxon>
    </lineage>
</organism>
<dbReference type="EMBL" id="MDDS01000003">
    <property type="protein sequence ID" value="ODP39701.1"/>
    <property type="molecule type" value="Genomic_DNA"/>
</dbReference>
<feature type="domain" description="AbiJ-NTD3" evidence="2">
    <location>
        <begin position="99"/>
        <end position="263"/>
    </location>
</feature>
<accession>A0A1E3M194</accession>
<sequence>MPYAARMSTISVHDLRTRIAEIVAGNKAYDVPAVCTRLGLAPGTSDEAMQGKFRYVNSRLLSQPTARLAEIGQDLLGQVWDFWLAELVAKVSEERTPAVSVLTRRRIIEVFDGQPLCPGYDELEFLEQLWPITAMPAVSPDDDVWGRLSLKDDIVQHTIRNHDWSNRELLERLGLLDASKALLFRFLEAAVHPTAIDEAGQKDRVEKINRHLQHDGYRLSRSGRMSGSPVYTVDAASIGTPADAAISDMLAKFEPEQVHARWTAALDRRGDDPAGAITLARTLLEDVCRWLLDDLAIPAADQDDLPALYRKLSKGLKLAPDDHSEQVFKQILGNCQSVVESLGALRNKLGDAHGGGPKRARPAARHAELAVNLAGSMATFLIATWDAKRSIPIGTAVDG</sequence>
<dbReference type="Pfam" id="PF18860">
    <property type="entry name" value="AbiJ_NTD3"/>
    <property type="match status" value="1"/>
</dbReference>
<evidence type="ECO:0000313" key="3">
    <source>
        <dbReference type="EMBL" id="ODP39701.1"/>
    </source>
</evidence>
<feature type="domain" description="Abortive infection protein-like C-terminal" evidence="1">
    <location>
        <begin position="306"/>
        <end position="382"/>
    </location>
</feature>
<dbReference type="Pfam" id="PF14355">
    <property type="entry name" value="Abi_C"/>
    <property type="match status" value="1"/>
</dbReference>
<dbReference type="AlphaFoldDB" id="A0A1E3M194"/>
<proteinExistence type="predicted"/>
<protein>
    <recommendedName>
        <fullName evidence="5">Abortive infection protein-like C-terminal domain-containing protein</fullName>
    </recommendedName>
</protein>
<gene>
    <name evidence="3" type="ORF">BFL28_08705</name>
</gene>
<evidence type="ECO:0000259" key="2">
    <source>
        <dbReference type="Pfam" id="PF18860"/>
    </source>
</evidence>
<evidence type="ECO:0000259" key="1">
    <source>
        <dbReference type="Pfam" id="PF14355"/>
    </source>
</evidence>